<gene>
    <name evidence="2" type="ORF">DSCW_60250</name>
</gene>
<name>A0A5K7ZBX7_9BACT</name>
<dbReference type="AlphaFoldDB" id="A0A5K7ZBX7"/>
<dbReference type="Proteomes" id="UP000427769">
    <property type="component" value="Chromosome"/>
</dbReference>
<dbReference type="RefSeq" id="WP_155307224.1">
    <property type="nucleotide sequence ID" value="NZ_AP021875.1"/>
</dbReference>
<evidence type="ECO:0000313" key="3">
    <source>
        <dbReference type="Proteomes" id="UP000427769"/>
    </source>
</evidence>
<evidence type="ECO:0008006" key="4">
    <source>
        <dbReference type="Google" id="ProtNLM"/>
    </source>
</evidence>
<dbReference type="KEGG" id="dwd:DSCW_60250"/>
<feature type="coiled-coil region" evidence="1">
    <location>
        <begin position="440"/>
        <end position="474"/>
    </location>
</feature>
<evidence type="ECO:0000256" key="1">
    <source>
        <dbReference type="SAM" id="Coils"/>
    </source>
</evidence>
<organism evidence="2 3">
    <name type="scientific">Desulfosarcina widdelii</name>
    <dbReference type="NCBI Taxonomy" id="947919"/>
    <lineage>
        <taxon>Bacteria</taxon>
        <taxon>Pseudomonadati</taxon>
        <taxon>Thermodesulfobacteriota</taxon>
        <taxon>Desulfobacteria</taxon>
        <taxon>Desulfobacterales</taxon>
        <taxon>Desulfosarcinaceae</taxon>
        <taxon>Desulfosarcina</taxon>
    </lineage>
</organism>
<dbReference type="GO" id="GO:0051536">
    <property type="term" value="F:iron-sulfur cluster binding"/>
    <property type="evidence" value="ECO:0007669"/>
    <property type="project" value="InterPro"/>
</dbReference>
<keyword evidence="3" id="KW-1185">Reference proteome</keyword>
<dbReference type="OrthoDB" id="5411373at2"/>
<sequence length="745" mass="84971">MLDKVKVEEVPAVVALPDDLANPDHITIIKGSTDILLIAPHACIRDGKPKDDENTGPITEAVARQIGCSAIINTHYHKPDKKKYRKGHKPKIDEYPYGSEYDNLNLNVIAHAEQVPGYLGAIRDVVGEPGRPGKTTVIWIHGADDIKAKVVADAGTYDSPPAEIDAFIGYGQGDEPKTKTGGDRHTAEPETVERFRKALISNGMNAVPTDDNADNYRGRSEAGMNQWFRNEGYTFGQVESIQLEIRKGGFRDLHHNIEKTAGILIEALSQEILVPNNQKEIKADERLVEVAFTHLQGIFAKHIHEAMLHGGRYLVRTFYGSYKNARENNKIRKESLHQLIQKLSEVSGKAPKKTWIYDAVKLAVDDHHFRSTKFRLYGKIGHSHKVLLTRVPEITRKKRLVKEIAKANGVYTVEKLRQRIKETAKTNRVFITPENVPADATLEQQERKKLEELLGNLDQRIANRQNELVRYNADRERVDRIIKSKPKDKRKPRKVGFRDWTDPSCNVNIQTGCSNNCRYCYAKTQAYRREQVALGSWADQFIRRHDVDKHRNLYHGLVGFPSTHDITPKNLDEYLYVLGKLLRAGNEVLIVSKPRLKCIKEICDACRFFKDKILFRFTIGAMENDILRFWEPNAPAYEERKECLEYAYDKDFRTSLSMEPLLAMNQADQMIADLYFSVSEDIWIGPMNHLNEMKKDADTDLLAEIATIETGQTAEALRTLYDSYKGDPLIKWKTGARDLIKPDEM</sequence>
<dbReference type="InterPro" id="IPR007197">
    <property type="entry name" value="rSAM"/>
</dbReference>
<keyword evidence="1" id="KW-0175">Coiled coil</keyword>
<dbReference type="GO" id="GO:0003824">
    <property type="term" value="F:catalytic activity"/>
    <property type="evidence" value="ECO:0007669"/>
    <property type="project" value="InterPro"/>
</dbReference>
<proteinExistence type="predicted"/>
<evidence type="ECO:0000313" key="2">
    <source>
        <dbReference type="EMBL" id="BBO78608.1"/>
    </source>
</evidence>
<dbReference type="SFLD" id="SFLDS00029">
    <property type="entry name" value="Radical_SAM"/>
    <property type="match status" value="1"/>
</dbReference>
<dbReference type="EMBL" id="AP021875">
    <property type="protein sequence ID" value="BBO78608.1"/>
    <property type="molecule type" value="Genomic_DNA"/>
</dbReference>
<accession>A0A5K7ZBX7</accession>
<reference evidence="2 3" key="1">
    <citation type="submission" date="2019-11" db="EMBL/GenBank/DDBJ databases">
        <title>Comparative genomics of hydrocarbon-degrading Desulfosarcina strains.</title>
        <authorList>
            <person name="Watanabe M."/>
            <person name="Kojima H."/>
            <person name="Fukui M."/>
        </authorList>
    </citation>
    <scope>NUCLEOTIDE SEQUENCE [LARGE SCALE GENOMIC DNA]</scope>
    <source>
        <strain evidence="2 3">PP31</strain>
    </source>
</reference>
<protein>
    <recommendedName>
        <fullName evidence="4">Radical SAM core domain-containing protein</fullName>
    </recommendedName>
</protein>